<dbReference type="OrthoDB" id="7429032at2"/>
<accession>A0A1X7GAC7</accession>
<evidence type="ECO:0000313" key="1">
    <source>
        <dbReference type="EMBL" id="SMF65994.1"/>
    </source>
</evidence>
<dbReference type="AlphaFoldDB" id="A0A1X7GAC7"/>
<dbReference type="EMBL" id="LT840185">
    <property type="protein sequence ID" value="SMF65994.1"/>
    <property type="molecule type" value="Genomic_DNA"/>
</dbReference>
<keyword evidence="2" id="KW-1185">Reference proteome</keyword>
<gene>
    <name evidence="1" type="ORF">SAMN06295910_1353</name>
</gene>
<organism evidence="1 2">
    <name type="scientific">Allosphingosinicella indica</name>
    <dbReference type="NCBI Taxonomy" id="941907"/>
    <lineage>
        <taxon>Bacteria</taxon>
        <taxon>Pseudomonadati</taxon>
        <taxon>Pseudomonadota</taxon>
        <taxon>Alphaproteobacteria</taxon>
        <taxon>Sphingomonadales</taxon>
        <taxon>Sphingomonadaceae</taxon>
        <taxon>Allosphingosinicella</taxon>
    </lineage>
</organism>
<protein>
    <submittedName>
        <fullName evidence="1">Uncharacterized protein</fullName>
    </submittedName>
</protein>
<sequence length="76" mass="8363">MLATFTWAATALAITATLAYAASRAWRGWLDLKRYQIAADRSDPAPSGGEPGMRIEMADIRERLRKLEAIAQGVEL</sequence>
<proteinExistence type="predicted"/>
<dbReference type="STRING" id="941907.SAMN06295910_1353"/>
<dbReference type="RefSeq" id="WP_085218095.1">
    <property type="nucleotide sequence ID" value="NZ_LT840185.1"/>
</dbReference>
<evidence type="ECO:0000313" key="2">
    <source>
        <dbReference type="Proteomes" id="UP000192934"/>
    </source>
</evidence>
<reference evidence="2" key="1">
    <citation type="submission" date="2017-04" db="EMBL/GenBank/DDBJ databases">
        <authorList>
            <person name="Varghese N."/>
            <person name="Submissions S."/>
        </authorList>
    </citation>
    <scope>NUCLEOTIDE SEQUENCE [LARGE SCALE GENOMIC DNA]</scope>
    <source>
        <strain evidence="2">Dd16</strain>
    </source>
</reference>
<dbReference type="Proteomes" id="UP000192934">
    <property type="component" value="Chromosome I"/>
</dbReference>
<name>A0A1X7GAC7_9SPHN</name>